<protein>
    <submittedName>
        <fullName evidence="1">Uncharacterized protein</fullName>
    </submittedName>
</protein>
<accession>X1HEN8</accession>
<proteinExistence type="predicted"/>
<evidence type="ECO:0000313" key="1">
    <source>
        <dbReference type="EMBL" id="GAH55500.1"/>
    </source>
</evidence>
<gene>
    <name evidence="1" type="ORF">S03H2_36390</name>
</gene>
<organism evidence="1">
    <name type="scientific">marine sediment metagenome</name>
    <dbReference type="NCBI Taxonomy" id="412755"/>
    <lineage>
        <taxon>unclassified sequences</taxon>
        <taxon>metagenomes</taxon>
        <taxon>ecological metagenomes</taxon>
    </lineage>
</organism>
<comment type="caution">
    <text evidence="1">The sequence shown here is derived from an EMBL/GenBank/DDBJ whole genome shotgun (WGS) entry which is preliminary data.</text>
</comment>
<sequence>GDLHVVVGRGDYKLAEAQAATMPSTPNIVSDFATLAAKIILLEDGTNFFSVQTAYEVFFPLDGAFNHNDLGLIQGGTTDERYHLTLDQHTDVIKKTIILTPAGAVFPASSPSALVQINGTNHSYFLADFDKTTDEKCDWHFTIPATWGGGNITAYIKYIANATTGDVMWVVGYKGISETESIDQALTSEAFSADTVDGTANRLCIASKTFALTGVTAGEWAILRLTRDANHESDTLDADARLLEIVIDWSI</sequence>
<reference evidence="1" key="1">
    <citation type="journal article" date="2014" name="Front. Microbiol.">
        <title>High frequency of phylogenetically diverse reductive dehalogenase-homologous genes in deep subseafloor sedimentary metagenomes.</title>
        <authorList>
            <person name="Kawai M."/>
            <person name="Futagami T."/>
            <person name="Toyoda A."/>
            <person name="Takaki Y."/>
            <person name="Nishi S."/>
            <person name="Hori S."/>
            <person name="Arai W."/>
            <person name="Tsubouchi T."/>
            <person name="Morono Y."/>
            <person name="Uchiyama I."/>
            <person name="Ito T."/>
            <person name="Fujiyama A."/>
            <person name="Inagaki F."/>
            <person name="Takami H."/>
        </authorList>
    </citation>
    <scope>NUCLEOTIDE SEQUENCE</scope>
    <source>
        <strain evidence="1">Expedition CK06-06</strain>
    </source>
</reference>
<dbReference type="AlphaFoldDB" id="X1HEN8"/>
<name>X1HEN8_9ZZZZ</name>
<feature type="non-terminal residue" evidence="1">
    <location>
        <position position="1"/>
    </location>
</feature>
<dbReference type="EMBL" id="BARU01022322">
    <property type="protein sequence ID" value="GAH55500.1"/>
    <property type="molecule type" value="Genomic_DNA"/>
</dbReference>